<sequence>MKTIAIYLRISNEDINEGESNSISNQRDLLRNYISTKKDLQGFEVLEFIDDGYSGATFDRPALNKLLKLTGKTIDVVMVKDFSRFGRNLIEVGNYIDQVFPFLGVRFIAVNEDYDSNNYKGSTASVDVGLKALIYEMYSRDISQKIRAVQKSKFQKGEYLCTLPLYGYMRSSNVKNKLIQNPETAPVVKRIFELACEGKTATQIAVLFNTEGVPSPYMYHKEKGTDRLRGWKLSRENTIWTNATVHRYLSDERYTGKQISHKRTKIDINTKKTIQVPRSEWIICEDAHEAIVSREVWEQAQLVMKSYRPKPYAIADYNLFKGLLKCEHCGRTLTFFKNIKEPCFRCATRRFVTFCECKDVRINEQQLKDFVLSEIQRKIRLFVFQDMNKGKIQNNSYKVEIEHIERQIKQLDCKKTSLFESLADGKLSKEDFKEKTAELSHKKSDFEHEKTALLQKLNATFVVEDNAAKHLGKYVGVQVLTQQLVAELIQRINVFPDNSLEIVWNFIDCIKD</sequence>
<dbReference type="Gene3D" id="3.40.50.1390">
    <property type="entry name" value="Resolvase, N-terminal catalytic domain"/>
    <property type="match status" value="1"/>
</dbReference>
<dbReference type="KEGG" id="cpro:CPRO_17770"/>
<evidence type="ECO:0000313" key="5">
    <source>
        <dbReference type="Proteomes" id="UP000068026"/>
    </source>
</evidence>
<reference evidence="5" key="2">
    <citation type="submission" date="2016-01" db="EMBL/GenBank/DDBJ databases">
        <authorList>
            <person name="Poehlein A."/>
            <person name="Schlien K."/>
            <person name="Gottschalk G."/>
            <person name="Buckel W."/>
            <person name="Daniel R."/>
        </authorList>
    </citation>
    <scope>NUCLEOTIDE SEQUENCE [LARGE SCALE GENOMIC DNA]</scope>
    <source>
        <strain evidence="5">X2</strain>
    </source>
</reference>
<evidence type="ECO:0000259" key="1">
    <source>
        <dbReference type="PROSITE" id="PS51736"/>
    </source>
</evidence>
<feature type="domain" description="Recombinase" evidence="2">
    <location>
        <begin position="165"/>
        <end position="310"/>
    </location>
</feature>
<evidence type="ECO:0000259" key="2">
    <source>
        <dbReference type="PROSITE" id="PS51737"/>
    </source>
</evidence>
<dbReference type="InterPro" id="IPR036162">
    <property type="entry name" value="Resolvase-like_N_sf"/>
</dbReference>
<gene>
    <name evidence="3" type="ORF">CPRO_17770</name>
    <name evidence="4" type="ORF">SAMN02745151_02404</name>
</gene>
<dbReference type="InterPro" id="IPR011109">
    <property type="entry name" value="DNA_bind_recombinase_dom"/>
</dbReference>
<dbReference type="Pfam" id="PF13408">
    <property type="entry name" value="Zn_ribbon_recom"/>
    <property type="match status" value="1"/>
</dbReference>
<reference evidence="4" key="3">
    <citation type="submission" date="2016-11" db="EMBL/GenBank/DDBJ databases">
        <authorList>
            <person name="Varghese N."/>
            <person name="Submissions S."/>
        </authorList>
    </citation>
    <scope>NUCLEOTIDE SEQUENCE</scope>
    <source>
        <strain evidence="4">DSM 1682</strain>
    </source>
</reference>
<evidence type="ECO:0000313" key="4">
    <source>
        <dbReference type="EMBL" id="SHE97909.1"/>
    </source>
</evidence>
<proteinExistence type="predicted"/>
<dbReference type="InterPro" id="IPR050639">
    <property type="entry name" value="SSR_resolvase"/>
</dbReference>
<dbReference type="GO" id="GO:0003677">
    <property type="term" value="F:DNA binding"/>
    <property type="evidence" value="ECO:0007669"/>
    <property type="project" value="InterPro"/>
</dbReference>
<dbReference type="PANTHER" id="PTHR30461">
    <property type="entry name" value="DNA-INVERTASE FROM LAMBDOID PROPHAGE"/>
    <property type="match status" value="1"/>
</dbReference>
<dbReference type="InterPro" id="IPR038109">
    <property type="entry name" value="DNA_bind_recomb_sf"/>
</dbReference>
<dbReference type="RefSeq" id="WP_066050459.1">
    <property type="nucleotide sequence ID" value="NZ_CP014223.1"/>
</dbReference>
<dbReference type="GO" id="GO:0000150">
    <property type="term" value="F:DNA strand exchange activity"/>
    <property type="evidence" value="ECO:0007669"/>
    <property type="project" value="InterPro"/>
</dbReference>
<evidence type="ECO:0000313" key="3">
    <source>
        <dbReference type="EMBL" id="AMJ41365.1"/>
    </source>
</evidence>
<keyword evidence="5" id="KW-1185">Reference proteome</keyword>
<evidence type="ECO:0000313" key="6">
    <source>
        <dbReference type="Proteomes" id="UP000184204"/>
    </source>
</evidence>
<dbReference type="InterPro" id="IPR006119">
    <property type="entry name" value="Resolv_N"/>
</dbReference>
<dbReference type="Pfam" id="PF07508">
    <property type="entry name" value="Recombinase"/>
    <property type="match status" value="1"/>
</dbReference>
<dbReference type="Proteomes" id="UP000184204">
    <property type="component" value="Unassembled WGS sequence"/>
</dbReference>
<organism evidence="4 6">
    <name type="scientific">Anaerotignum propionicum DSM 1682</name>
    <dbReference type="NCBI Taxonomy" id="991789"/>
    <lineage>
        <taxon>Bacteria</taxon>
        <taxon>Bacillati</taxon>
        <taxon>Bacillota</taxon>
        <taxon>Clostridia</taxon>
        <taxon>Lachnospirales</taxon>
        <taxon>Anaerotignaceae</taxon>
        <taxon>Anaerotignum</taxon>
    </lineage>
</organism>
<dbReference type="Pfam" id="PF00239">
    <property type="entry name" value="Resolvase"/>
    <property type="match status" value="1"/>
</dbReference>
<dbReference type="InterPro" id="IPR025827">
    <property type="entry name" value="Zn_ribbon_recom_dom"/>
</dbReference>
<dbReference type="SMART" id="SM00857">
    <property type="entry name" value="Resolvase"/>
    <property type="match status" value="1"/>
</dbReference>
<dbReference type="OrthoDB" id="9784557at2"/>
<reference evidence="3 5" key="1">
    <citation type="journal article" date="2016" name="Genome Announc.">
        <title>Complete Genome Sequence of the Amino Acid-Fermenting Clostridium propionicum X2 (DSM 1682).</title>
        <authorList>
            <person name="Poehlein A."/>
            <person name="Schlien K."/>
            <person name="Chowdhury N.P."/>
            <person name="Gottschalk G."/>
            <person name="Buckel W."/>
            <person name="Daniel R."/>
        </authorList>
    </citation>
    <scope>NUCLEOTIDE SEQUENCE [LARGE SCALE GENOMIC DNA]</scope>
    <source>
        <strain evidence="3 5">X2</strain>
    </source>
</reference>
<dbReference type="AlphaFoldDB" id="A0A0X1U8U4"/>
<dbReference type="Proteomes" id="UP000068026">
    <property type="component" value="Chromosome"/>
</dbReference>
<name>A0A0X1U8U4_ANAPI</name>
<protein>
    <submittedName>
        <fullName evidence="3 4">Recombinase</fullName>
    </submittedName>
</protein>
<feature type="domain" description="Resolvase/invertase-type recombinase catalytic" evidence="1">
    <location>
        <begin position="3"/>
        <end position="157"/>
    </location>
</feature>
<dbReference type="PROSITE" id="PS51737">
    <property type="entry name" value="RECOMBINASE_DNA_BIND"/>
    <property type="match status" value="1"/>
</dbReference>
<dbReference type="PANTHER" id="PTHR30461:SF23">
    <property type="entry name" value="DNA RECOMBINASE-RELATED"/>
    <property type="match status" value="1"/>
</dbReference>
<accession>A0A0X1U8U4</accession>
<dbReference type="EMBL" id="FQUA01000012">
    <property type="protein sequence ID" value="SHE97909.1"/>
    <property type="molecule type" value="Genomic_DNA"/>
</dbReference>
<dbReference type="Gene3D" id="3.90.1750.20">
    <property type="entry name" value="Putative Large Serine Recombinase, Chain B, Domain 2"/>
    <property type="match status" value="1"/>
</dbReference>
<reference evidence="6" key="4">
    <citation type="submission" date="2016-11" db="EMBL/GenBank/DDBJ databases">
        <authorList>
            <person name="Jaros S."/>
            <person name="Januszkiewicz K."/>
            <person name="Wedrychowicz H."/>
        </authorList>
    </citation>
    <scope>NUCLEOTIDE SEQUENCE [LARGE SCALE GENOMIC DNA]</scope>
    <source>
        <strain evidence="6">DSM 1682</strain>
    </source>
</reference>
<dbReference type="SUPFAM" id="SSF53041">
    <property type="entry name" value="Resolvase-like"/>
    <property type="match status" value="1"/>
</dbReference>
<dbReference type="PROSITE" id="PS51736">
    <property type="entry name" value="RECOMBINASES_3"/>
    <property type="match status" value="1"/>
</dbReference>
<dbReference type="EMBL" id="CP014223">
    <property type="protein sequence ID" value="AMJ41365.1"/>
    <property type="molecule type" value="Genomic_DNA"/>
</dbReference>